<keyword evidence="2" id="KW-1185">Reference proteome</keyword>
<dbReference type="STRING" id="1679444.PYTT_0446"/>
<proteinExistence type="predicted"/>
<dbReference type="KEGG" id="agl:PYTT_0446"/>
<dbReference type="InterPro" id="IPR009367">
    <property type="entry name" value="Elm1-like"/>
</dbReference>
<evidence type="ECO:0000313" key="2">
    <source>
        <dbReference type="Proteomes" id="UP000176204"/>
    </source>
</evidence>
<sequence length="313" mass="34839">MTIWIVSDGKRGHLNQTQGLARELIEEARQRQPDGNHEYFVVSVEGKSRTARLFYLGKELDLPTPDLILGAGHGTHIPLLHMARHYKALGIVCMKPSLPATMFDLCLIPRHDLIGKQQTGSSILPTVGALHGIKPSPETPKKHTLILIGGPSKEFDWDEDTLINQLADITRHNDIPLVLTTSRRTPQNFVPDLRQACPGIRIVPVEETDAAWVPAHLAAARDIWVSQDSVSMVYESLGSGAPVGILDMPPRSKTPSRVAQGLRMLIEENRVTPYRTWARSHRLSTTHAPLLEAERIASCILDRYPALLHHRQP</sequence>
<name>A0A1C7PAB5_9BACT</name>
<gene>
    <name evidence="1" type="ORF">PYTT_0446</name>
</gene>
<dbReference type="EMBL" id="LT629973">
    <property type="protein sequence ID" value="SEH75183.1"/>
    <property type="molecule type" value="Genomic_DNA"/>
</dbReference>
<evidence type="ECO:0000313" key="1">
    <source>
        <dbReference type="EMBL" id="SEH75183.1"/>
    </source>
</evidence>
<organism evidence="1 2">
    <name type="scientific">Akkermansia glycaniphila</name>
    <dbReference type="NCBI Taxonomy" id="1679444"/>
    <lineage>
        <taxon>Bacteria</taxon>
        <taxon>Pseudomonadati</taxon>
        <taxon>Verrucomicrobiota</taxon>
        <taxon>Verrucomicrobiia</taxon>
        <taxon>Verrucomicrobiales</taxon>
        <taxon>Akkermansiaceae</taxon>
        <taxon>Akkermansia</taxon>
    </lineage>
</organism>
<dbReference type="Proteomes" id="UP000176204">
    <property type="component" value="Chromosome I"/>
</dbReference>
<protein>
    <submittedName>
        <fullName evidence="1">Mitochondrial fission elm1</fullName>
    </submittedName>
</protein>
<reference evidence="2" key="1">
    <citation type="submission" date="2016-09" db="EMBL/GenBank/DDBJ databases">
        <authorList>
            <person name="Koehorst J."/>
        </authorList>
    </citation>
    <scope>NUCLEOTIDE SEQUENCE [LARGE SCALE GENOMIC DNA]</scope>
</reference>
<dbReference type="AlphaFoldDB" id="A0A1C7PAB5"/>
<dbReference type="OrthoDB" id="1865at2"/>
<dbReference type="RefSeq" id="WP_067777450.1">
    <property type="nucleotide sequence ID" value="NZ_LIGX01000036.1"/>
</dbReference>
<accession>A0A1C7PAB5</accession>
<dbReference type="Pfam" id="PF06258">
    <property type="entry name" value="Mito_fiss_Elm1"/>
    <property type="match status" value="1"/>
</dbReference>